<proteinExistence type="predicted"/>
<evidence type="ECO:0008006" key="4">
    <source>
        <dbReference type="Google" id="ProtNLM"/>
    </source>
</evidence>
<dbReference type="OrthoDB" id="3515175at2759"/>
<sequence>MRVLTSDALAEAWPDEYDIDNLSPEPHTTESTELQNQGVPSLADLTLSPAVDNAMARNDIEQLEYLLMIPGKAELVKKYLMTKNPLPDSGTALLTNIITHEFESTSRVVLNLSEYPHLSSDQVVHILKALAETLPGRIRSLKLSGNQNISTVTIVEALKAFPQLLRR</sequence>
<dbReference type="Proteomes" id="UP000297245">
    <property type="component" value="Unassembled WGS sequence"/>
</dbReference>
<protein>
    <recommendedName>
        <fullName evidence="4">RNI-like protein</fullName>
    </recommendedName>
</protein>
<evidence type="ECO:0000256" key="1">
    <source>
        <dbReference type="SAM" id="MobiDB-lite"/>
    </source>
</evidence>
<gene>
    <name evidence="2" type="ORF">K435DRAFT_486271</name>
</gene>
<feature type="region of interest" description="Disordered" evidence="1">
    <location>
        <begin position="15"/>
        <end position="39"/>
    </location>
</feature>
<reference evidence="2 3" key="1">
    <citation type="journal article" date="2019" name="Nat. Ecol. Evol.">
        <title>Megaphylogeny resolves global patterns of mushroom evolution.</title>
        <authorList>
            <person name="Varga T."/>
            <person name="Krizsan K."/>
            <person name="Foldi C."/>
            <person name="Dima B."/>
            <person name="Sanchez-Garcia M."/>
            <person name="Sanchez-Ramirez S."/>
            <person name="Szollosi G.J."/>
            <person name="Szarkandi J.G."/>
            <person name="Papp V."/>
            <person name="Albert L."/>
            <person name="Andreopoulos W."/>
            <person name="Angelini C."/>
            <person name="Antonin V."/>
            <person name="Barry K.W."/>
            <person name="Bougher N.L."/>
            <person name="Buchanan P."/>
            <person name="Buyck B."/>
            <person name="Bense V."/>
            <person name="Catcheside P."/>
            <person name="Chovatia M."/>
            <person name="Cooper J."/>
            <person name="Damon W."/>
            <person name="Desjardin D."/>
            <person name="Finy P."/>
            <person name="Geml J."/>
            <person name="Haridas S."/>
            <person name="Hughes K."/>
            <person name="Justo A."/>
            <person name="Karasinski D."/>
            <person name="Kautmanova I."/>
            <person name="Kiss B."/>
            <person name="Kocsube S."/>
            <person name="Kotiranta H."/>
            <person name="LaButti K.M."/>
            <person name="Lechner B.E."/>
            <person name="Liimatainen K."/>
            <person name="Lipzen A."/>
            <person name="Lukacs Z."/>
            <person name="Mihaltcheva S."/>
            <person name="Morgado L.N."/>
            <person name="Niskanen T."/>
            <person name="Noordeloos M.E."/>
            <person name="Ohm R.A."/>
            <person name="Ortiz-Santana B."/>
            <person name="Ovrebo C."/>
            <person name="Racz N."/>
            <person name="Riley R."/>
            <person name="Savchenko A."/>
            <person name="Shiryaev A."/>
            <person name="Soop K."/>
            <person name="Spirin V."/>
            <person name="Szebenyi C."/>
            <person name="Tomsovsky M."/>
            <person name="Tulloss R.E."/>
            <person name="Uehling J."/>
            <person name="Grigoriev I.V."/>
            <person name="Vagvolgyi C."/>
            <person name="Papp T."/>
            <person name="Martin F.M."/>
            <person name="Miettinen O."/>
            <person name="Hibbett D.S."/>
            <person name="Nagy L.G."/>
        </authorList>
    </citation>
    <scope>NUCLEOTIDE SEQUENCE [LARGE SCALE GENOMIC DNA]</scope>
    <source>
        <strain evidence="2 3">CBS 962.96</strain>
    </source>
</reference>
<dbReference type="EMBL" id="ML179115">
    <property type="protein sequence ID" value="THU99698.1"/>
    <property type="molecule type" value="Genomic_DNA"/>
</dbReference>
<dbReference type="AlphaFoldDB" id="A0A4S8MCD2"/>
<evidence type="ECO:0000313" key="2">
    <source>
        <dbReference type="EMBL" id="THU99698.1"/>
    </source>
</evidence>
<feature type="compositionally biased region" description="Polar residues" evidence="1">
    <location>
        <begin position="29"/>
        <end position="39"/>
    </location>
</feature>
<accession>A0A4S8MCD2</accession>
<organism evidence="2 3">
    <name type="scientific">Dendrothele bispora (strain CBS 962.96)</name>
    <dbReference type="NCBI Taxonomy" id="1314807"/>
    <lineage>
        <taxon>Eukaryota</taxon>
        <taxon>Fungi</taxon>
        <taxon>Dikarya</taxon>
        <taxon>Basidiomycota</taxon>
        <taxon>Agaricomycotina</taxon>
        <taxon>Agaricomycetes</taxon>
        <taxon>Agaricomycetidae</taxon>
        <taxon>Agaricales</taxon>
        <taxon>Agaricales incertae sedis</taxon>
        <taxon>Dendrothele</taxon>
    </lineage>
</organism>
<keyword evidence="3" id="KW-1185">Reference proteome</keyword>
<name>A0A4S8MCD2_DENBC</name>
<evidence type="ECO:0000313" key="3">
    <source>
        <dbReference type="Proteomes" id="UP000297245"/>
    </source>
</evidence>